<dbReference type="RefSeq" id="WP_120238976.1">
    <property type="nucleotide sequence ID" value="NZ_RAPQ01000008.1"/>
</dbReference>
<organism evidence="1 2">
    <name type="scientific">Marinifilum flexuosum</name>
    <dbReference type="NCBI Taxonomy" id="1117708"/>
    <lineage>
        <taxon>Bacteria</taxon>
        <taxon>Pseudomonadati</taxon>
        <taxon>Bacteroidota</taxon>
        <taxon>Bacteroidia</taxon>
        <taxon>Marinilabiliales</taxon>
        <taxon>Marinifilaceae</taxon>
    </lineage>
</organism>
<sequence>MKIEIAENLVYTYLKHSEGCRVTQTNWKTSGQWTTNKFEEKPARELYERIMESPKLSTIFKESKFDQLIKQAEIDVLGLNTTEHAVYGIDIAFHSAGLNYGPPKKTAEIVLKKIIRTIFIMQTYFNDFKKFHSFFVTPKVYQSTEKPILELMEEAKSLLKDEMISIDFIANDDFYKTLVDPVIESVSNENDTAELFSRAYKLLQLDKRIKISESSDQNKSNTIKRLNGNTSKRTEEGMKIGQFVQYKMKTLYEQNKISEKEIINLQDMEYSRKVFNQTYEVLRSKGKDIKGNDGRTRYYATNEFCGDYFMTAQWTEKHWEPFLSWLRKMEKNEI</sequence>
<evidence type="ECO:0000313" key="1">
    <source>
        <dbReference type="EMBL" id="RKE04171.1"/>
    </source>
</evidence>
<dbReference type="AlphaFoldDB" id="A0A419X8V2"/>
<accession>A0A419X8V2</accession>
<protein>
    <submittedName>
        <fullName evidence="1">Uncharacterized protein</fullName>
    </submittedName>
</protein>
<dbReference type="OrthoDB" id="877111at2"/>
<name>A0A419X8V2_9BACT</name>
<comment type="caution">
    <text evidence="1">The sequence shown here is derived from an EMBL/GenBank/DDBJ whole genome shotgun (WGS) entry which is preliminary data.</text>
</comment>
<reference evidence="1 2" key="1">
    <citation type="submission" date="2018-09" db="EMBL/GenBank/DDBJ databases">
        <title>Genomic Encyclopedia of Archaeal and Bacterial Type Strains, Phase II (KMG-II): from individual species to whole genera.</title>
        <authorList>
            <person name="Goeker M."/>
        </authorList>
    </citation>
    <scope>NUCLEOTIDE SEQUENCE [LARGE SCALE GENOMIC DNA]</scope>
    <source>
        <strain evidence="1 2">DSM 21950</strain>
    </source>
</reference>
<evidence type="ECO:0000313" key="2">
    <source>
        <dbReference type="Proteomes" id="UP000284531"/>
    </source>
</evidence>
<dbReference type="EMBL" id="RAPQ01000008">
    <property type="protein sequence ID" value="RKE04171.1"/>
    <property type="molecule type" value="Genomic_DNA"/>
</dbReference>
<keyword evidence="2" id="KW-1185">Reference proteome</keyword>
<proteinExistence type="predicted"/>
<dbReference type="Proteomes" id="UP000284531">
    <property type="component" value="Unassembled WGS sequence"/>
</dbReference>
<gene>
    <name evidence="1" type="ORF">BXY64_1187</name>
</gene>